<dbReference type="InterPro" id="IPR016163">
    <property type="entry name" value="Ald_DH_C"/>
</dbReference>
<dbReference type="Proteomes" id="UP000823634">
    <property type="component" value="Unassembled WGS sequence"/>
</dbReference>
<feature type="active site" evidence="4 5">
    <location>
        <position position="205"/>
    </location>
</feature>
<evidence type="ECO:0000256" key="6">
    <source>
        <dbReference type="RuleBase" id="RU003345"/>
    </source>
</evidence>
<dbReference type="InterPro" id="IPR016162">
    <property type="entry name" value="Ald_DH_N"/>
</dbReference>
<dbReference type="InterPro" id="IPR012394">
    <property type="entry name" value="Aldehyde_DH_NAD(P)"/>
</dbReference>
<keyword evidence="2 3" id="KW-0560">Oxidoreductase</keyword>
<evidence type="ECO:0000259" key="7">
    <source>
        <dbReference type="Pfam" id="PF00171"/>
    </source>
</evidence>
<reference evidence="8" key="2">
    <citation type="journal article" date="2021" name="PeerJ">
        <title>Extensive microbial diversity within the chicken gut microbiome revealed by metagenomics and culture.</title>
        <authorList>
            <person name="Gilroy R."/>
            <person name="Ravi A."/>
            <person name="Getino M."/>
            <person name="Pursley I."/>
            <person name="Horton D.L."/>
            <person name="Alikhan N.F."/>
            <person name="Baker D."/>
            <person name="Gharbi K."/>
            <person name="Hall N."/>
            <person name="Watson M."/>
            <person name="Adriaenssens E.M."/>
            <person name="Foster-Nyarko E."/>
            <person name="Jarju S."/>
            <person name="Secka A."/>
            <person name="Antonio M."/>
            <person name="Oren A."/>
            <person name="Chaudhuri R.R."/>
            <person name="La Ragione R."/>
            <person name="Hildebrand F."/>
            <person name="Pallen M.J."/>
        </authorList>
    </citation>
    <scope>NUCLEOTIDE SEQUENCE</scope>
    <source>
        <strain evidence="8">17113</strain>
    </source>
</reference>
<dbReference type="Pfam" id="PF00171">
    <property type="entry name" value="Aldedh"/>
    <property type="match status" value="1"/>
</dbReference>
<dbReference type="GO" id="GO:0004029">
    <property type="term" value="F:aldehyde dehydrogenase (NAD+) activity"/>
    <property type="evidence" value="ECO:0007669"/>
    <property type="project" value="TreeGrafter"/>
</dbReference>
<dbReference type="Gene3D" id="3.40.309.10">
    <property type="entry name" value="Aldehyde Dehydrogenase, Chain A, domain 2"/>
    <property type="match status" value="1"/>
</dbReference>
<evidence type="ECO:0000256" key="1">
    <source>
        <dbReference type="ARBA" id="ARBA00009986"/>
    </source>
</evidence>
<protein>
    <recommendedName>
        <fullName evidence="3">Aldehyde dehydrogenase</fullName>
    </recommendedName>
</protein>
<dbReference type="EMBL" id="JADINA010000019">
    <property type="protein sequence ID" value="MBO8426228.1"/>
    <property type="molecule type" value="Genomic_DNA"/>
</dbReference>
<dbReference type="PANTHER" id="PTHR43570">
    <property type="entry name" value="ALDEHYDE DEHYDROGENASE"/>
    <property type="match status" value="1"/>
</dbReference>
<dbReference type="GO" id="GO:0005737">
    <property type="term" value="C:cytoplasm"/>
    <property type="evidence" value="ECO:0007669"/>
    <property type="project" value="TreeGrafter"/>
</dbReference>
<dbReference type="InterPro" id="IPR015590">
    <property type="entry name" value="Aldehyde_DH_dom"/>
</dbReference>
<comment type="similarity">
    <text evidence="1 3 6">Belongs to the aldehyde dehydrogenase family.</text>
</comment>
<dbReference type="PIRSF" id="PIRSF036492">
    <property type="entry name" value="ALDH"/>
    <property type="match status" value="1"/>
</dbReference>
<feature type="active site" evidence="4">
    <location>
        <position position="239"/>
    </location>
</feature>
<dbReference type="InterPro" id="IPR029510">
    <property type="entry name" value="Ald_DH_CS_GLU"/>
</dbReference>
<dbReference type="SUPFAM" id="SSF53720">
    <property type="entry name" value="ALDH-like"/>
    <property type="match status" value="1"/>
</dbReference>
<evidence type="ECO:0000256" key="4">
    <source>
        <dbReference type="PIRSR" id="PIRSR036492-1"/>
    </source>
</evidence>
<dbReference type="GO" id="GO:0006081">
    <property type="term" value="P:aldehyde metabolic process"/>
    <property type="evidence" value="ECO:0007669"/>
    <property type="project" value="InterPro"/>
</dbReference>
<dbReference type="PANTHER" id="PTHR43570:SF16">
    <property type="entry name" value="ALDEHYDE DEHYDROGENASE TYPE III, ISOFORM Q"/>
    <property type="match status" value="1"/>
</dbReference>
<sequence length="447" mass="48739">MEPKDAFASLRGHENPPARVRKARLRALRESLCRHEGELLSALNQDLGKSPEEGYMTELGLVYDELSYCLRRLSRFCKGEKAKVGLANFPGKGKVIHDPYGRVLILAPWNYPVLLSLQPLIGAIAAGNSVAIKPSELSPSCSSAIRKVVESAFDKDVAICLEGGVTTAKALLSLPFDMVFYTGSTKVGREVYSSCAEKLIPCVLELGGKSPVLALPSADLNLLARRLAFGKCLNAGQTCVAPDYLLLPKGKAKEFTIAFEKAVSSFYPPSPLSCPFYPHIVSKRHFDRLKGLLDGERPLYGGEDDGRRIAPTLLLSNFESKAMGEEIFGPILPLIEYDDLDSALSKIASLPTPLAFYCFGKKKEAERIASMVDCGAAVINDTVMHLSSHSLPFGGKGGSGLGCYHGPYSLLCFSRPKAVLIKGKVDVKLRYPPFTKRKDYIIRKIVH</sequence>
<evidence type="ECO:0000313" key="8">
    <source>
        <dbReference type="EMBL" id="MBO8426228.1"/>
    </source>
</evidence>
<feature type="domain" description="Aldehyde dehydrogenase" evidence="7">
    <location>
        <begin position="11"/>
        <end position="419"/>
    </location>
</feature>
<name>A0A9D9DEM0_9FIRM</name>
<evidence type="ECO:0000256" key="2">
    <source>
        <dbReference type="ARBA" id="ARBA00023002"/>
    </source>
</evidence>
<accession>A0A9D9DEM0</accession>
<dbReference type="Gene3D" id="3.40.605.10">
    <property type="entry name" value="Aldehyde Dehydrogenase, Chain A, domain 1"/>
    <property type="match status" value="1"/>
</dbReference>
<evidence type="ECO:0000256" key="5">
    <source>
        <dbReference type="PROSITE-ProRule" id="PRU10007"/>
    </source>
</evidence>
<comment type="caution">
    <text evidence="8">The sequence shown here is derived from an EMBL/GenBank/DDBJ whole genome shotgun (WGS) entry which is preliminary data.</text>
</comment>
<dbReference type="AlphaFoldDB" id="A0A9D9DEM0"/>
<dbReference type="PROSITE" id="PS00687">
    <property type="entry name" value="ALDEHYDE_DEHYDR_GLU"/>
    <property type="match status" value="1"/>
</dbReference>
<proteinExistence type="inferred from homology"/>
<organism evidence="8 9">
    <name type="scientific">Candidatus Alloenteromonas pullistercoris</name>
    <dbReference type="NCBI Taxonomy" id="2840785"/>
    <lineage>
        <taxon>Bacteria</taxon>
        <taxon>Bacillati</taxon>
        <taxon>Bacillota</taxon>
        <taxon>Bacillota incertae sedis</taxon>
        <taxon>Candidatus Alloenteromonas</taxon>
    </lineage>
</organism>
<evidence type="ECO:0000256" key="3">
    <source>
        <dbReference type="PIRNR" id="PIRNR036492"/>
    </source>
</evidence>
<evidence type="ECO:0000313" key="9">
    <source>
        <dbReference type="Proteomes" id="UP000823634"/>
    </source>
</evidence>
<gene>
    <name evidence="8" type="ORF">IAC61_02775</name>
</gene>
<reference evidence="8" key="1">
    <citation type="submission" date="2020-10" db="EMBL/GenBank/DDBJ databases">
        <authorList>
            <person name="Gilroy R."/>
        </authorList>
    </citation>
    <scope>NUCLEOTIDE SEQUENCE</scope>
    <source>
        <strain evidence="8">17113</strain>
    </source>
</reference>
<dbReference type="InterPro" id="IPR016161">
    <property type="entry name" value="Ald_DH/histidinol_DH"/>
</dbReference>